<keyword evidence="5 8" id="KW-0645">Protease</keyword>
<evidence type="ECO:0000259" key="10">
    <source>
        <dbReference type="Pfam" id="PF10502"/>
    </source>
</evidence>
<comment type="caution">
    <text evidence="11">The sequence shown here is derived from an EMBL/GenBank/DDBJ whole genome shotgun (WGS) entry which is preliminary data.</text>
</comment>
<keyword evidence="8" id="KW-0472">Membrane</keyword>
<dbReference type="AlphaFoldDB" id="A0A432WRC8"/>
<comment type="catalytic activity">
    <reaction evidence="1 8">
        <text>Cleavage of hydrophobic, N-terminal signal or leader sequences from secreted and periplasmic proteins.</text>
        <dbReference type="EC" id="3.4.21.89"/>
    </reaction>
</comment>
<dbReference type="GO" id="GO:0004252">
    <property type="term" value="F:serine-type endopeptidase activity"/>
    <property type="evidence" value="ECO:0007669"/>
    <property type="project" value="InterPro"/>
</dbReference>
<evidence type="ECO:0000256" key="5">
    <source>
        <dbReference type="ARBA" id="ARBA00022670"/>
    </source>
</evidence>
<accession>A0A432WRC8</accession>
<protein>
    <recommendedName>
        <fullName evidence="4 8">Signal peptidase I</fullName>
        <ecNumber evidence="3 8">3.4.21.89</ecNumber>
    </recommendedName>
</protein>
<evidence type="ECO:0000256" key="3">
    <source>
        <dbReference type="ARBA" id="ARBA00013208"/>
    </source>
</evidence>
<organism evidence="11 12">
    <name type="scientific">Aliidiomarina sanyensis</name>
    <dbReference type="NCBI Taxonomy" id="1249555"/>
    <lineage>
        <taxon>Bacteria</taxon>
        <taxon>Pseudomonadati</taxon>
        <taxon>Pseudomonadota</taxon>
        <taxon>Gammaproteobacteria</taxon>
        <taxon>Alteromonadales</taxon>
        <taxon>Idiomarinaceae</taxon>
        <taxon>Aliidiomarina</taxon>
    </lineage>
</organism>
<evidence type="ECO:0000256" key="1">
    <source>
        <dbReference type="ARBA" id="ARBA00000677"/>
    </source>
</evidence>
<dbReference type="InterPro" id="IPR036286">
    <property type="entry name" value="LexA/Signal_pep-like_sf"/>
</dbReference>
<feature type="active site" evidence="7">
    <location>
        <position position="147"/>
    </location>
</feature>
<dbReference type="SUPFAM" id="SSF51306">
    <property type="entry name" value="LexA/Signal peptidase"/>
    <property type="match status" value="1"/>
</dbReference>
<reference evidence="11 12" key="1">
    <citation type="journal article" date="2011" name="Front. Microbiol.">
        <title>Genomic signatures of strain selection and enhancement in Bacillus atrophaeus var. globigii, a historical biowarfare simulant.</title>
        <authorList>
            <person name="Gibbons H.S."/>
            <person name="Broomall S.M."/>
            <person name="McNew L.A."/>
            <person name="Daligault H."/>
            <person name="Chapman C."/>
            <person name="Bruce D."/>
            <person name="Karavis M."/>
            <person name="Krepps M."/>
            <person name="McGregor P.A."/>
            <person name="Hong C."/>
            <person name="Park K.H."/>
            <person name="Akmal A."/>
            <person name="Feldman A."/>
            <person name="Lin J.S."/>
            <person name="Chang W.E."/>
            <person name="Higgs B.W."/>
            <person name="Demirev P."/>
            <person name="Lindquist J."/>
            <person name="Liem A."/>
            <person name="Fochler E."/>
            <person name="Read T.D."/>
            <person name="Tapia R."/>
            <person name="Johnson S."/>
            <person name="Bishop-Lilly K.A."/>
            <person name="Detter C."/>
            <person name="Han C."/>
            <person name="Sozhamannan S."/>
            <person name="Rosenzweig C.N."/>
            <person name="Skowronski E.W."/>
        </authorList>
    </citation>
    <scope>NUCLEOTIDE SEQUENCE [LARGE SCALE GENOMIC DNA]</scope>
    <source>
        <strain evidence="11 12">GYP-17</strain>
    </source>
</reference>
<comment type="similarity">
    <text evidence="2 9">Belongs to the peptidase S26 family.</text>
</comment>
<dbReference type="GO" id="GO:0009003">
    <property type="term" value="F:signal peptidase activity"/>
    <property type="evidence" value="ECO:0007669"/>
    <property type="project" value="UniProtKB-EC"/>
</dbReference>
<keyword evidence="8" id="KW-0812">Transmembrane</keyword>
<dbReference type="PROSITE" id="PS00760">
    <property type="entry name" value="SPASE_I_2"/>
    <property type="match status" value="1"/>
</dbReference>
<evidence type="ECO:0000256" key="8">
    <source>
        <dbReference type="RuleBase" id="RU003993"/>
    </source>
</evidence>
<keyword evidence="6 8" id="KW-0378">Hydrolase</keyword>
<dbReference type="GO" id="GO:0016020">
    <property type="term" value="C:membrane"/>
    <property type="evidence" value="ECO:0007669"/>
    <property type="project" value="UniProtKB-SubCell"/>
</dbReference>
<evidence type="ECO:0000256" key="7">
    <source>
        <dbReference type="PIRSR" id="PIRSR600223-1"/>
    </source>
</evidence>
<dbReference type="EMBL" id="PIPM01000001">
    <property type="protein sequence ID" value="RUO36343.1"/>
    <property type="molecule type" value="Genomic_DNA"/>
</dbReference>
<dbReference type="PANTHER" id="PTHR43390">
    <property type="entry name" value="SIGNAL PEPTIDASE I"/>
    <property type="match status" value="1"/>
</dbReference>
<dbReference type="Pfam" id="PF10502">
    <property type="entry name" value="Peptidase_S26"/>
    <property type="match status" value="1"/>
</dbReference>
<feature type="active site" evidence="7">
    <location>
        <position position="92"/>
    </location>
</feature>
<evidence type="ECO:0000256" key="6">
    <source>
        <dbReference type="ARBA" id="ARBA00022801"/>
    </source>
</evidence>
<dbReference type="InterPro" id="IPR019757">
    <property type="entry name" value="Pept_S26A_signal_pept_1_Lys-AS"/>
</dbReference>
<dbReference type="PROSITE" id="PS00501">
    <property type="entry name" value="SPASE_I_1"/>
    <property type="match status" value="1"/>
</dbReference>
<dbReference type="InterPro" id="IPR019533">
    <property type="entry name" value="Peptidase_S26"/>
</dbReference>
<dbReference type="CDD" id="cd06530">
    <property type="entry name" value="S26_SPase_I"/>
    <property type="match status" value="1"/>
</dbReference>
<dbReference type="Proteomes" id="UP000288405">
    <property type="component" value="Unassembled WGS sequence"/>
</dbReference>
<evidence type="ECO:0000256" key="4">
    <source>
        <dbReference type="ARBA" id="ARBA00019232"/>
    </source>
</evidence>
<keyword evidence="12" id="KW-1185">Reference proteome</keyword>
<gene>
    <name evidence="11" type="primary">lepB</name>
    <name evidence="11" type="ORF">CWE11_00540</name>
</gene>
<dbReference type="NCBIfam" id="TIGR02227">
    <property type="entry name" value="sigpep_I_bact"/>
    <property type="match status" value="1"/>
</dbReference>
<proteinExistence type="inferred from homology"/>
<sequence length="297" mass="34500">MTTYYFSLLLVFGTLITGIIWAIDHWLWKPKRQAKIDEAEAKSGVKLNDVQAQQLAPQSALADFSQAAFPVLLAILILRSFIYEPFRIPSGSMMPTLLVGDFIMVEKFRYGLREPVTRKEFLRTGRPERGDVAVFKYPVDPDIDYIKRVIGMPGDRVVYRDKSFIIYAGCAPQCEGVEPLEIAQTEQENDLFFRNQMPLERFTETIGERTFDILVDPLRNRVSDDLMWDVPEAHYFLVGDNRDNSLDSRFWGFVHEDKLVGRATFVWLSLEFERDTSSWLPQWVPSRVRFDRLGRIE</sequence>
<feature type="domain" description="Peptidase S26" evidence="10">
    <location>
        <begin position="63"/>
        <end position="267"/>
    </location>
</feature>
<dbReference type="RefSeq" id="WP_126775655.1">
    <property type="nucleotide sequence ID" value="NZ_PIPM01000001.1"/>
</dbReference>
<evidence type="ECO:0000313" key="11">
    <source>
        <dbReference type="EMBL" id="RUO36343.1"/>
    </source>
</evidence>
<dbReference type="PRINTS" id="PR00727">
    <property type="entry name" value="LEADERPTASE"/>
</dbReference>
<dbReference type="InterPro" id="IPR000223">
    <property type="entry name" value="Pept_S26A_signal_pept_1"/>
</dbReference>
<evidence type="ECO:0000313" key="12">
    <source>
        <dbReference type="Proteomes" id="UP000288405"/>
    </source>
</evidence>
<evidence type="ECO:0000256" key="9">
    <source>
        <dbReference type="RuleBase" id="RU362042"/>
    </source>
</evidence>
<name>A0A432WRC8_9GAMM</name>
<comment type="caution">
    <text evidence="9">Lacks conserved residue(s) required for the propagation of feature annotation.</text>
</comment>
<comment type="subcellular location">
    <subcellularLocation>
        <location evidence="9">Membrane</location>
        <topology evidence="9">Multi-pass membrane protein</topology>
    </subcellularLocation>
</comment>
<evidence type="ECO:0000256" key="2">
    <source>
        <dbReference type="ARBA" id="ARBA00009370"/>
    </source>
</evidence>
<dbReference type="Gene3D" id="2.10.109.10">
    <property type="entry name" value="Umud Fragment, subunit A"/>
    <property type="match status" value="1"/>
</dbReference>
<dbReference type="EC" id="3.4.21.89" evidence="3 8"/>
<dbReference type="PANTHER" id="PTHR43390:SF1">
    <property type="entry name" value="CHLOROPLAST PROCESSING PEPTIDASE"/>
    <property type="match status" value="1"/>
</dbReference>
<feature type="transmembrane region" description="Helical" evidence="8">
    <location>
        <begin position="6"/>
        <end position="28"/>
    </location>
</feature>
<dbReference type="InterPro" id="IPR019756">
    <property type="entry name" value="Pept_S26A_signal_pept_1_Ser-AS"/>
</dbReference>
<dbReference type="GO" id="GO:0006465">
    <property type="term" value="P:signal peptide processing"/>
    <property type="evidence" value="ECO:0007669"/>
    <property type="project" value="InterPro"/>
</dbReference>
<keyword evidence="8" id="KW-1133">Transmembrane helix</keyword>
<dbReference type="OrthoDB" id="9815782at2"/>